<evidence type="ECO:0000256" key="3">
    <source>
        <dbReference type="ARBA" id="ARBA00022475"/>
    </source>
</evidence>
<feature type="domain" description="General secretion pathway GspH" evidence="11">
    <location>
        <begin position="45"/>
        <end position="168"/>
    </location>
</feature>
<evidence type="ECO:0000259" key="11">
    <source>
        <dbReference type="Pfam" id="PF12019"/>
    </source>
</evidence>
<evidence type="ECO:0000256" key="5">
    <source>
        <dbReference type="ARBA" id="ARBA00022519"/>
    </source>
</evidence>
<evidence type="ECO:0000256" key="4">
    <source>
        <dbReference type="ARBA" id="ARBA00022481"/>
    </source>
</evidence>
<proteinExistence type="inferred from homology"/>
<dbReference type="GO" id="GO:0015627">
    <property type="term" value="C:type II protein secretion system complex"/>
    <property type="evidence" value="ECO:0007669"/>
    <property type="project" value="InterPro"/>
</dbReference>
<dbReference type="GO" id="GO:0015628">
    <property type="term" value="P:protein secretion by the type II secretion system"/>
    <property type="evidence" value="ECO:0007669"/>
    <property type="project" value="InterPro"/>
</dbReference>
<dbReference type="RefSeq" id="WP_201677532.1">
    <property type="nucleotide sequence ID" value="NZ_JAEQNE010000010.1"/>
</dbReference>
<dbReference type="InterPro" id="IPR022346">
    <property type="entry name" value="T2SS_GspH"/>
</dbReference>
<comment type="similarity">
    <text evidence="9">Belongs to the GSP H family.</text>
</comment>
<dbReference type="Pfam" id="PF07963">
    <property type="entry name" value="N_methyl"/>
    <property type="match status" value="1"/>
</dbReference>
<organism evidence="12 13">
    <name type="scientific">Ramlibacter monticola</name>
    <dbReference type="NCBI Taxonomy" id="1926872"/>
    <lineage>
        <taxon>Bacteria</taxon>
        <taxon>Pseudomonadati</taxon>
        <taxon>Pseudomonadota</taxon>
        <taxon>Betaproteobacteria</taxon>
        <taxon>Burkholderiales</taxon>
        <taxon>Comamonadaceae</taxon>
        <taxon>Ramlibacter</taxon>
    </lineage>
</organism>
<dbReference type="InterPro" id="IPR012902">
    <property type="entry name" value="N_methyl_site"/>
</dbReference>
<evidence type="ECO:0000256" key="7">
    <source>
        <dbReference type="ARBA" id="ARBA00022989"/>
    </source>
</evidence>
<reference evidence="12 13" key="1">
    <citation type="journal article" date="2017" name="Int. J. Syst. Evol. Microbiol.">
        <title>Ramlibacter monticola sp. nov., isolated from forest soil.</title>
        <authorList>
            <person name="Chaudhary D.K."/>
            <person name="Kim J."/>
        </authorList>
    </citation>
    <scope>NUCLEOTIDE SEQUENCE [LARGE SCALE GENOMIC DNA]</scope>
    <source>
        <strain evidence="12 13">KACC 19175</strain>
    </source>
</reference>
<keyword evidence="13" id="KW-1185">Reference proteome</keyword>
<comment type="subcellular location">
    <subcellularLocation>
        <location evidence="1">Cell inner membrane</location>
        <topology evidence="1">Single-pass membrane protein</topology>
    </subcellularLocation>
</comment>
<dbReference type="SUPFAM" id="SSF54523">
    <property type="entry name" value="Pili subunits"/>
    <property type="match status" value="1"/>
</dbReference>
<evidence type="ECO:0000256" key="8">
    <source>
        <dbReference type="ARBA" id="ARBA00023136"/>
    </source>
</evidence>
<evidence type="ECO:0000313" key="12">
    <source>
        <dbReference type="EMBL" id="MBL0394861.1"/>
    </source>
</evidence>
<keyword evidence="3" id="KW-1003">Cell membrane</keyword>
<keyword evidence="6" id="KW-0812">Transmembrane</keyword>
<dbReference type="InterPro" id="IPR045584">
    <property type="entry name" value="Pilin-like"/>
</dbReference>
<evidence type="ECO:0000256" key="2">
    <source>
        <dbReference type="ARBA" id="ARBA00021549"/>
    </source>
</evidence>
<dbReference type="Proteomes" id="UP000599109">
    <property type="component" value="Unassembled WGS sequence"/>
</dbReference>
<evidence type="ECO:0000313" key="13">
    <source>
        <dbReference type="Proteomes" id="UP000599109"/>
    </source>
</evidence>
<evidence type="ECO:0000256" key="1">
    <source>
        <dbReference type="ARBA" id="ARBA00004377"/>
    </source>
</evidence>
<accession>A0A937CVY2</accession>
<comment type="caution">
    <text evidence="12">The sequence shown here is derived from an EMBL/GenBank/DDBJ whole genome shotgun (WGS) entry which is preliminary data.</text>
</comment>
<name>A0A937CVY2_9BURK</name>
<keyword evidence="4" id="KW-0488">Methylation</keyword>
<keyword evidence="8" id="KW-0472">Membrane</keyword>
<keyword evidence="5" id="KW-0997">Cell inner membrane</keyword>
<dbReference type="AlphaFoldDB" id="A0A937CVY2"/>
<evidence type="ECO:0000256" key="6">
    <source>
        <dbReference type="ARBA" id="ARBA00022692"/>
    </source>
</evidence>
<dbReference type="Gene3D" id="3.55.40.10">
    <property type="entry name" value="minor pseudopilin epsh domain"/>
    <property type="match status" value="1"/>
</dbReference>
<evidence type="ECO:0000256" key="10">
    <source>
        <dbReference type="ARBA" id="ARBA00030775"/>
    </source>
</evidence>
<dbReference type="Pfam" id="PF12019">
    <property type="entry name" value="GspH"/>
    <property type="match status" value="1"/>
</dbReference>
<protein>
    <recommendedName>
        <fullName evidence="2">Type II secretion system protein H</fullName>
    </recommendedName>
    <alternativeName>
        <fullName evidence="10">General secretion pathway protein H</fullName>
    </alternativeName>
</protein>
<dbReference type="NCBIfam" id="TIGR02532">
    <property type="entry name" value="IV_pilin_GFxxxE"/>
    <property type="match status" value="1"/>
</dbReference>
<dbReference type="EMBL" id="JAEQNE010000010">
    <property type="protein sequence ID" value="MBL0394861.1"/>
    <property type="molecule type" value="Genomic_DNA"/>
</dbReference>
<evidence type="ECO:0000256" key="9">
    <source>
        <dbReference type="ARBA" id="ARBA00025772"/>
    </source>
</evidence>
<keyword evidence="7" id="KW-1133">Transmembrane helix</keyword>
<dbReference type="GO" id="GO:0005886">
    <property type="term" value="C:plasma membrane"/>
    <property type="evidence" value="ECO:0007669"/>
    <property type="project" value="UniProtKB-SubCell"/>
</dbReference>
<sequence length="181" mass="19135">MRSIQCGVTLVELLVAVALVAAVAALGAPALAEYQQGARLAAATVELVADLQRARAEALQRNRRVTLCKSPDGLQCTTQGGWEQGWIVFHDENGNRLVDEDEEVLARRAALEGQLRVVGNQPVASYVTYTAVGASKLVGGGFQAGTVTICRRSEGPAAARQVILNAIGRPRVQKATVASCR</sequence>
<gene>
    <name evidence="12" type="ORF">JJ685_27225</name>
</gene>